<dbReference type="SUPFAM" id="SSF47413">
    <property type="entry name" value="lambda repressor-like DNA-binding domains"/>
    <property type="match status" value="1"/>
</dbReference>
<organism evidence="3 4">
    <name type="scientific">Solirubrobacter pauli</name>
    <dbReference type="NCBI Taxonomy" id="166793"/>
    <lineage>
        <taxon>Bacteria</taxon>
        <taxon>Bacillati</taxon>
        <taxon>Actinomycetota</taxon>
        <taxon>Thermoleophilia</taxon>
        <taxon>Solirubrobacterales</taxon>
        <taxon>Solirubrobacteraceae</taxon>
        <taxon>Solirubrobacter</taxon>
    </lineage>
</organism>
<sequence>MLSDAASTNGFETDLGARVRSLRRERGLTLKGLGRLAGLSHPFLSQVERGLAQPSVGSIERIAAALDVSVAHLWAPPRRGDAVRIVRHDEGTVDERADGVFREVPGEPGEPSLREWTARGRRWPAEPSVTRGEVAIYVARGAVEVDLDGTVQKLEEGDTLRFDGTIPHRLRRAGGTNTRALLVTS</sequence>
<dbReference type="InterPro" id="IPR001387">
    <property type="entry name" value="Cro/C1-type_HTH"/>
</dbReference>
<comment type="caution">
    <text evidence="3">The sequence shown here is derived from an EMBL/GenBank/DDBJ whole genome shotgun (WGS) entry which is preliminary data.</text>
</comment>
<dbReference type="GO" id="GO:0003700">
    <property type="term" value="F:DNA-binding transcription factor activity"/>
    <property type="evidence" value="ECO:0007669"/>
    <property type="project" value="TreeGrafter"/>
</dbReference>
<accession>A0A660LE40</accession>
<reference evidence="3 4" key="1">
    <citation type="submission" date="2018-10" db="EMBL/GenBank/DDBJ databases">
        <title>Genomic Encyclopedia of Archaeal and Bacterial Type Strains, Phase II (KMG-II): from individual species to whole genera.</title>
        <authorList>
            <person name="Goeker M."/>
        </authorList>
    </citation>
    <scope>NUCLEOTIDE SEQUENCE [LARGE SCALE GENOMIC DNA]</scope>
    <source>
        <strain evidence="3 4">DSM 14954</strain>
    </source>
</reference>
<dbReference type="AlphaFoldDB" id="A0A660LE40"/>
<dbReference type="InterPro" id="IPR010982">
    <property type="entry name" value="Lambda_DNA-bd_dom_sf"/>
</dbReference>
<keyword evidence="4" id="KW-1185">Reference proteome</keyword>
<dbReference type="Pfam" id="PF13560">
    <property type="entry name" value="HTH_31"/>
    <property type="match status" value="1"/>
</dbReference>
<proteinExistence type="predicted"/>
<dbReference type="InterPro" id="IPR013096">
    <property type="entry name" value="Cupin_2"/>
</dbReference>
<dbReference type="EMBL" id="RBIL01000001">
    <property type="protein sequence ID" value="RKQ91194.1"/>
    <property type="molecule type" value="Genomic_DNA"/>
</dbReference>
<feature type="domain" description="HTH cro/C1-type" evidence="2">
    <location>
        <begin position="19"/>
        <end position="73"/>
    </location>
</feature>
<protein>
    <submittedName>
        <fullName evidence="3">XRE family transcriptional regulator</fullName>
    </submittedName>
</protein>
<dbReference type="InterPro" id="IPR011051">
    <property type="entry name" value="RmlC_Cupin_sf"/>
</dbReference>
<dbReference type="GO" id="GO:0005829">
    <property type="term" value="C:cytosol"/>
    <property type="evidence" value="ECO:0007669"/>
    <property type="project" value="TreeGrafter"/>
</dbReference>
<dbReference type="Gene3D" id="1.10.260.40">
    <property type="entry name" value="lambda repressor-like DNA-binding domains"/>
    <property type="match status" value="1"/>
</dbReference>
<dbReference type="Pfam" id="PF07883">
    <property type="entry name" value="Cupin_2"/>
    <property type="match status" value="1"/>
</dbReference>
<dbReference type="RefSeq" id="WP_121248598.1">
    <property type="nucleotide sequence ID" value="NZ_RBIL01000001.1"/>
</dbReference>
<dbReference type="Gene3D" id="2.60.120.10">
    <property type="entry name" value="Jelly Rolls"/>
    <property type="match status" value="1"/>
</dbReference>
<dbReference type="GO" id="GO:0003677">
    <property type="term" value="F:DNA binding"/>
    <property type="evidence" value="ECO:0007669"/>
    <property type="project" value="UniProtKB-KW"/>
</dbReference>
<dbReference type="SUPFAM" id="SSF51182">
    <property type="entry name" value="RmlC-like cupins"/>
    <property type="match status" value="1"/>
</dbReference>
<dbReference type="CDD" id="cd00093">
    <property type="entry name" value="HTH_XRE"/>
    <property type="match status" value="1"/>
</dbReference>
<dbReference type="PANTHER" id="PTHR46797">
    <property type="entry name" value="HTH-TYPE TRANSCRIPTIONAL REGULATOR"/>
    <property type="match status" value="1"/>
</dbReference>
<keyword evidence="1" id="KW-0238">DNA-binding</keyword>
<dbReference type="PANTHER" id="PTHR46797:SF1">
    <property type="entry name" value="METHYLPHOSPHONATE SYNTHASE"/>
    <property type="match status" value="1"/>
</dbReference>
<evidence type="ECO:0000313" key="4">
    <source>
        <dbReference type="Proteomes" id="UP000278962"/>
    </source>
</evidence>
<dbReference type="Proteomes" id="UP000278962">
    <property type="component" value="Unassembled WGS sequence"/>
</dbReference>
<evidence type="ECO:0000313" key="3">
    <source>
        <dbReference type="EMBL" id="RKQ91194.1"/>
    </source>
</evidence>
<dbReference type="InterPro" id="IPR014710">
    <property type="entry name" value="RmlC-like_jellyroll"/>
</dbReference>
<name>A0A660LE40_9ACTN</name>
<dbReference type="PROSITE" id="PS50943">
    <property type="entry name" value="HTH_CROC1"/>
    <property type="match status" value="1"/>
</dbReference>
<evidence type="ECO:0000259" key="2">
    <source>
        <dbReference type="PROSITE" id="PS50943"/>
    </source>
</evidence>
<dbReference type="SMART" id="SM00530">
    <property type="entry name" value="HTH_XRE"/>
    <property type="match status" value="1"/>
</dbReference>
<dbReference type="CDD" id="cd02209">
    <property type="entry name" value="cupin_XRE_C"/>
    <property type="match status" value="1"/>
</dbReference>
<dbReference type="OrthoDB" id="4282897at2"/>
<dbReference type="InterPro" id="IPR050807">
    <property type="entry name" value="TransReg_Diox_bact_type"/>
</dbReference>
<gene>
    <name evidence="3" type="ORF">C8N24_1014</name>
</gene>
<evidence type="ECO:0000256" key="1">
    <source>
        <dbReference type="ARBA" id="ARBA00023125"/>
    </source>
</evidence>